<dbReference type="PROSITE" id="PS50097">
    <property type="entry name" value="BTB"/>
    <property type="match status" value="1"/>
</dbReference>
<evidence type="ECO:0000256" key="3">
    <source>
        <dbReference type="SAM" id="Phobius"/>
    </source>
</evidence>
<dbReference type="PANTHER" id="PTHR22872">
    <property type="entry name" value="BTK-BINDING PROTEIN-RELATED"/>
    <property type="match status" value="1"/>
</dbReference>
<feature type="transmembrane region" description="Helical" evidence="3">
    <location>
        <begin position="12"/>
        <end position="33"/>
    </location>
</feature>
<accession>A0A146LUH7</accession>
<feature type="non-terminal residue" evidence="5">
    <location>
        <position position="565"/>
    </location>
</feature>
<organism evidence="5">
    <name type="scientific">Lygus hesperus</name>
    <name type="common">Western plant bug</name>
    <dbReference type="NCBI Taxonomy" id="30085"/>
    <lineage>
        <taxon>Eukaryota</taxon>
        <taxon>Metazoa</taxon>
        <taxon>Ecdysozoa</taxon>
        <taxon>Arthropoda</taxon>
        <taxon>Hexapoda</taxon>
        <taxon>Insecta</taxon>
        <taxon>Pterygota</taxon>
        <taxon>Neoptera</taxon>
        <taxon>Paraneoptera</taxon>
        <taxon>Hemiptera</taxon>
        <taxon>Heteroptera</taxon>
        <taxon>Panheteroptera</taxon>
        <taxon>Cimicomorpha</taxon>
        <taxon>Miridae</taxon>
        <taxon>Mirini</taxon>
        <taxon>Lygus</taxon>
    </lineage>
</organism>
<feature type="repeat" description="RCC1" evidence="2">
    <location>
        <begin position="353"/>
        <end position="404"/>
    </location>
</feature>
<evidence type="ECO:0000313" key="5">
    <source>
        <dbReference type="EMBL" id="JAQ10382.1"/>
    </source>
</evidence>
<dbReference type="PROSITE" id="PS50012">
    <property type="entry name" value="RCC1_3"/>
    <property type="match status" value="1"/>
</dbReference>
<dbReference type="Pfam" id="PF00415">
    <property type="entry name" value="RCC1"/>
    <property type="match status" value="1"/>
</dbReference>
<dbReference type="InterPro" id="IPR000210">
    <property type="entry name" value="BTB/POZ_dom"/>
</dbReference>
<dbReference type="Pfam" id="PF00651">
    <property type="entry name" value="BTB"/>
    <property type="match status" value="1"/>
</dbReference>
<dbReference type="Gene3D" id="3.30.710.10">
    <property type="entry name" value="Potassium Channel Kv1.1, Chain A"/>
    <property type="match status" value="1"/>
</dbReference>
<dbReference type="SUPFAM" id="SSF54695">
    <property type="entry name" value="POZ domain"/>
    <property type="match status" value="1"/>
</dbReference>
<feature type="domain" description="BTB" evidence="4">
    <location>
        <begin position="528"/>
        <end position="565"/>
    </location>
</feature>
<proteinExistence type="predicted"/>
<evidence type="ECO:0000256" key="2">
    <source>
        <dbReference type="PROSITE-ProRule" id="PRU00235"/>
    </source>
</evidence>
<dbReference type="PROSITE" id="PS00626">
    <property type="entry name" value="RCC1_2"/>
    <property type="match status" value="1"/>
</dbReference>
<feature type="non-terminal residue" evidence="5">
    <location>
        <position position="1"/>
    </location>
</feature>
<name>A0A146LUH7_LYGHE</name>
<sequence>LRLSCRMVGSVLRITYYITFLWFTLFTASSFILQQFTMESSSLKEWGILKHMTDEEISNIAYLQVYGGSCRSSDDGLSALYVTNDDEVFGTGLNTMVGSDTGFLTFQRGKDSKGKSVKVGALSGLKIAKIVVGETIGAAISREGVLYVWGSFGGPLLVEVRDEDIVMFESYGPNKLCRNCRRSNFSEELIGSTSISKCTRCGNYPTYTYTNPPPSGTNVLRFVKFSVSIRCPKCKYSTTSSTLDSNKFHFCSLCNMMVDLEILNDITKNHKLVKSGISLKSPQKLKTSEFWEIRSVYCGSTFLVIETSSPNRLFLWGTIDGFKFQGCVSNPDNVHFKNVSCGGSHLAVISSRGELYTCGLGGKGQLGYKWKVNMGHTTLRKVPLNGRVVKVCCGYSSTACLMSNGSIMCFGSNMKMSSSGIMSLSDSVNDFIDAPTNIMESVRFVDLSHSPLKNVFCAKTEDCKVFVWGTSKSAIPQVLFEVSELEEALADLPYTYSGASQVKDTEVQLSVHSACLATGTLFGNKSFSDLTLKLADGEFPVHLLVLHSNSSYFREILSEKVASDV</sequence>
<gene>
    <name evidence="5" type="primary">Rcbtb2_2</name>
    <name evidence="5" type="ORF">g.59957</name>
</gene>
<keyword evidence="3" id="KW-0812">Transmembrane</keyword>
<reference evidence="5" key="1">
    <citation type="journal article" date="2016" name="Gigascience">
        <title>De novo construction of an expanded transcriptome assembly for the western tarnished plant bug, Lygus hesperus.</title>
        <authorList>
            <person name="Tassone E.E."/>
            <person name="Geib S.M."/>
            <person name="Hall B."/>
            <person name="Fabrick J.A."/>
            <person name="Brent C.S."/>
            <person name="Hull J.J."/>
        </authorList>
    </citation>
    <scope>NUCLEOTIDE SEQUENCE</scope>
</reference>
<dbReference type="InterPro" id="IPR051625">
    <property type="entry name" value="Signaling_Regulatory_Domain"/>
</dbReference>
<keyword evidence="1" id="KW-0677">Repeat</keyword>
<evidence type="ECO:0000256" key="1">
    <source>
        <dbReference type="ARBA" id="ARBA00022737"/>
    </source>
</evidence>
<keyword evidence="3" id="KW-0472">Membrane</keyword>
<evidence type="ECO:0000259" key="4">
    <source>
        <dbReference type="PROSITE" id="PS50097"/>
    </source>
</evidence>
<dbReference type="SUPFAM" id="SSF50985">
    <property type="entry name" value="RCC1/BLIP-II"/>
    <property type="match status" value="1"/>
</dbReference>
<dbReference type="InterPro" id="IPR000408">
    <property type="entry name" value="Reg_chr_condens"/>
</dbReference>
<dbReference type="InterPro" id="IPR009091">
    <property type="entry name" value="RCC1/BLIP-II"/>
</dbReference>
<dbReference type="EMBL" id="GDHC01008247">
    <property type="protein sequence ID" value="JAQ10382.1"/>
    <property type="molecule type" value="Transcribed_RNA"/>
</dbReference>
<protein>
    <submittedName>
        <fullName evidence="5">RCC1 and BTB domain-containing protein 2</fullName>
    </submittedName>
</protein>
<dbReference type="InterPro" id="IPR011333">
    <property type="entry name" value="SKP1/BTB/POZ_sf"/>
</dbReference>
<dbReference type="AlphaFoldDB" id="A0A146LUH7"/>
<keyword evidence="3" id="KW-1133">Transmembrane helix</keyword>
<dbReference type="Gene3D" id="2.130.10.30">
    <property type="entry name" value="Regulator of chromosome condensation 1/beta-lactamase-inhibitor protein II"/>
    <property type="match status" value="2"/>
</dbReference>